<dbReference type="GO" id="GO:0000155">
    <property type="term" value="F:phosphorelay sensor kinase activity"/>
    <property type="evidence" value="ECO:0007669"/>
    <property type="project" value="InterPro"/>
</dbReference>
<name>A0A1G8I052_9RHOB</name>
<organism evidence="2 3">
    <name type="scientific">Salipiger marinus</name>
    <dbReference type="NCBI Taxonomy" id="555512"/>
    <lineage>
        <taxon>Bacteria</taxon>
        <taxon>Pseudomonadati</taxon>
        <taxon>Pseudomonadota</taxon>
        <taxon>Alphaproteobacteria</taxon>
        <taxon>Rhodobacterales</taxon>
        <taxon>Roseobacteraceae</taxon>
        <taxon>Salipiger</taxon>
    </lineage>
</organism>
<dbReference type="OrthoDB" id="8326226at2"/>
<dbReference type="Gene3D" id="3.40.50.300">
    <property type="entry name" value="P-loop containing nucleotide triphosphate hydrolases"/>
    <property type="match status" value="1"/>
</dbReference>
<evidence type="ECO:0000313" key="2">
    <source>
        <dbReference type="EMBL" id="SDI12131.1"/>
    </source>
</evidence>
<reference evidence="2 3" key="1">
    <citation type="submission" date="2016-10" db="EMBL/GenBank/DDBJ databases">
        <authorList>
            <person name="de Groot N.N."/>
        </authorList>
    </citation>
    <scope>NUCLEOTIDE SEQUENCE [LARGE SCALE GENOMIC DNA]</scope>
    <source>
        <strain evidence="2 3">DSM 26424</strain>
    </source>
</reference>
<keyword evidence="3" id="KW-1185">Reference proteome</keyword>
<evidence type="ECO:0000313" key="3">
    <source>
        <dbReference type="Proteomes" id="UP000199093"/>
    </source>
</evidence>
<dbReference type="CDD" id="cd01918">
    <property type="entry name" value="HprK_C"/>
    <property type="match status" value="1"/>
</dbReference>
<dbReference type="GO" id="GO:0006109">
    <property type="term" value="P:regulation of carbohydrate metabolic process"/>
    <property type="evidence" value="ECO:0007669"/>
    <property type="project" value="InterPro"/>
</dbReference>
<dbReference type="GO" id="GO:0005524">
    <property type="term" value="F:ATP binding"/>
    <property type="evidence" value="ECO:0007669"/>
    <property type="project" value="InterPro"/>
</dbReference>
<evidence type="ECO:0000259" key="1">
    <source>
        <dbReference type="Pfam" id="PF07475"/>
    </source>
</evidence>
<dbReference type="InterPro" id="IPR027417">
    <property type="entry name" value="P-loop_NTPase"/>
</dbReference>
<dbReference type="SUPFAM" id="SSF53795">
    <property type="entry name" value="PEP carboxykinase-like"/>
    <property type="match status" value="1"/>
</dbReference>
<dbReference type="AlphaFoldDB" id="A0A1G8I052"/>
<dbReference type="RefSeq" id="WP_089842158.1">
    <property type="nucleotide sequence ID" value="NZ_FNEJ01000001.1"/>
</dbReference>
<dbReference type="Pfam" id="PF07475">
    <property type="entry name" value="Hpr_kinase_C"/>
    <property type="match status" value="1"/>
</dbReference>
<dbReference type="STRING" id="555512.SAMN04487993_1001135"/>
<protein>
    <submittedName>
        <fullName evidence="2">Hpr(Ser) kinase/phosphatase</fullName>
    </submittedName>
</protein>
<dbReference type="InterPro" id="IPR011104">
    <property type="entry name" value="Hpr_kin/Pase_C"/>
</dbReference>
<gene>
    <name evidence="2" type="ORF">SAMN04487993_1001135</name>
</gene>
<keyword evidence="2" id="KW-0418">Kinase</keyword>
<keyword evidence="2" id="KW-0808">Transferase</keyword>
<accession>A0A1G8I052</accession>
<sequence length="145" mass="15349">MEVPKPLILHATAVAVEGHGLLIRGAAGSGKSALALELMSRGAQLVADDRVVITAEGPRLWLSAPAAISGLIEARGIGLLHATPAPRTALALVVDLDQTEAARLPQRRETMLHGRNIPLLHKAAHPYFPAAILQYVKGGRRDPET</sequence>
<proteinExistence type="predicted"/>
<dbReference type="Proteomes" id="UP000199093">
    <property type="component" value="Unassembled WGS sequence"/>
</dbReference>
<dbReference type="EMBL" id="FNEJ01000001">
    <property type="protein sequence ID" value="SDI12131.1"/>
    <property type="molecule type" value="Genomic_DNA"/>
</dbReference>
<feature type="domain" description="HPr kinase/phosphorylase C-terminal" evidence="1">
    <location>
        <begin position="8"/>
        <end position="82"/>
    </location>
</feature>